<dbReference type="InterPro" id="IPR043519">
    <property type="entry name" value="NT_sf"/>
</dbReference>
<name>A0A0F9LBQ7_9ZZZZ</name>
<reference evidence="4" key="1">
    <citation type="journal article" date="2015" name="Nature">
        <title>Complex archaea that bridge the gap between prokaryotes and eukaryotes.</title>
        <authorList>
            <person name="Spang A."/>
            <person name="Saw J.H."/>
            <person name="Jorgensen S.L."/>
            <person name="Zaremba-Niedzwiedzka K."/>
            <person name="Martijn J."/>
            <person name="Lind A.E."/>
            <person name="van Eijk R."/>
            <person name="Schleper C."/>
            <person name="Guy L."/>
            <person name="Ettema T.J."/>
        </authorList>
    </citation>
    <scope>NUCLEOTIDE SEQUENCE</scope>
</reference>
<dbReference type="InterPro" id="IPR037160">
    <property type="entry name" value="DNA_Pol_thumb_sf"/>
</dbReference>
<dbReference type="Pfam" id="PF14791">
    <property type="entry name" value="DNA_pol_B_thumb"/>
    <property type="match status" value="1"/>
</dbReference>
<dbReference type="EMBL" id="LAZR01006619">
    <property type="protein sequence ID" value="KKM90838.1"/>
    <property type="molecule type" value="Genomic_DNA"/>
</dbReference>
<dbReference type="Gene3D" id="3.30.460.10">
    <property type="entry name" value="Beta Polymerase, domain 2"/>
    <property type="match status" value="1"/>
</dbReference>
<evidence type="ECO:0000259" key="3">
    <source>
        <dbReference type="Pfam" id="PF14791"/>
    </source>
</evidence>
<keyword evidence="1" id="KW-0808">Transferase</keyword>
<feature type="domain" description="DNA polymerase beta thumb" evidence="3">
    <location>
        <begin position="111"/>
        <end position="165"/>
    </location>
</feature>
<evidence type="ECO:0000256" key="2">
    <source>
        <dbReference type="ARBA" id="ARBA00022695"/>
    </source>
</evidence>
<proteinExistence type="predicted"/>
<dbReference type="AlphaFoldDB" id="A0A0F9LBQ7"/>
<sequence>MIRLADAQDLAEELFVDLAPYCHRLEIAGSVRRGRADVHDIELVALPREPGLLQPGLPYVLDMKLQADRITHVKPKRWGERYRAFMFKDVQIDLFMVRPPAQWGVIYTIRTGPAAHSQALVTRALGLGMRVKDGQLWRDGQPVPTPEEEHFYMALGMEWVRPEDRR</sequence>
<comment type="caution">
    <text evidence="4">The sequence shown here is derived from an EMBL/GenBank/DDBJ whole genome shotgun (WGS) entry which is preliminary data.</text>
</comment>
<organism evidence="4">
    <name type="scientific">marine sediment metagenome</name>
    <dbReference type="NCBI Taxonomy" id="412755"/>
    <lineage>
        <taxon>unclassified sequences</taxon>
        <taxon>metagenomes</taxon>
        <taxon>ecological metagenomes</taxon>
    </lineage>
</organism>
<dbReference type="GO" id="GO:0016779">
    <property type="term" value="F:nucleotidyltransferase activity"/>
    <property type="evidence" value="ECO:0007669"/>
    <property type="project" value="UniProtKB-KW"/>
</dbReference>
<dbReference type="Gene3D" id="3.30.210.10">
    <property type="entry name" value="DNA polymerase, thumb domain"/>
    <property type="match status" value="1"/>
</dbReference>
<keyword evidence="2" id="KW-0548">Nucleotidyltransferase</keyword>
<dbReference type="InterPro" id="IPR029398">
    <property type="entry name" value="PolB_thumb"/>
</dbReference>
<protein>
    <recommendedName>
        <fullName evidence="3">DNA polymerase beta thumb domain-containing protein</fullName>
    </recommendedName>
</protein>
<accession>A0A0F9LBQ7</accession>
<gene>
    <name evidence="4" type="ORF">LCGC14_1234450</name>
</gene>
<evidence type="ECO:0000256" key="1">
    <source>
        <dbReference type="ARBA" id="ARBA00022679"/>
    </source>
</evidence>
<evidence type="ECO:0000313" key="4">
    <source>
        <dbReference type="EMBL" id="KKM90838.1"/>
    </source>
</evidence>
<dbReference type="SUPFAM" id="SSF81301">
    <property type="entry name" value="Nucleotidyltransferase"/>
    <property type="match status" value="1"/>
</dbReference>